<organism evidence="5 6">
    <name type="scientific">Alkalibacter rhizosphaerae</name>
    <dbReference type="NCBI Taxonomy" id="2815577"/>
    <lineage>
        <taxon>Bacteria</taxon>
        <taxon>Bacillati</taxon>
        <taxon>Bacillota</taxon>
        <taxon>Clostridia</taxon>
        <taxon>Eubacteriales</taxon>
        <taxon>Eubacteriaceae</taxon>
        <taxon>Alkalibacter</taxon>
    </lineage>
</organism>
<protein>
    <submittedName>
        <fullName evidence="5">ABC transporter ATP-binding protein</fullName>
    </submittedName>
</protein>
<keyword evidence="1" id="KW-0813">Transport</keyword>
<dbReference type="SUPFAM" id="SSF52540">
    <property type="entry name" value="P-loop containing nucleoside triphosphate hydrolases"/>
    <property type="match status" value="1"/>
</dbReference>
<dbReference type="PANTHER" id="PTHR42788">
    <property type="entry name" value="TAURINE IMPORT ATP-BINDING PROTEIN-RELATED"/>
    <property type="match status" value="1"/>
</dbReference>
<dbReference type="InterPro" id="IPR050166">
    <property type="entry name" value="ABC_transporter_ATP-bind"/>
</dbReference>
<evidence type="ECO:0000256" key="1">
    <source>
        <dbReference type="ARBA" id="ARBA00022448"/>
    </source>
</evidence>
<proteinExistence type="predicted"/>
<dbReference type="AlphaFoldDB" id="A0A974XFZ0"/>
<dbReference type="Pfam" id="PF00005">
    <property type="entry name" value="ABC_tran"/>
    <property type="match status" value="1"/>
</dbReference>
<dbReference type="GO" id="GO:0016887">
    <property type="term" value="F:ATP hydrolysis activity"/>
    <property type="evidence" value="ECO:0007669"/>
    <property type="project" value="InterPro"/>
</dbReference>
<dbReference type="RefSeq" id="WP_207300382.1">
    <property type="nucleotide sequence ID" value="NZ_CP071444.1"/>
</dbReference>
<dbReference type="SMART" id="SM00382">
    <property type="entry name" value="AAA"/>
    <property type="match status" value="1"/>
</dbReference>
<dbReference type="PANTHER" id="PTHR42788:SF13">
    <property type="entry name" value="ALIPHATIC SULFONATES IMPORT ATP-BINDING PROTEIN SSUB"/>
    <property type="match status" value="1"/>
</dbReference>
<dbReference type="InterPro" id="IPR003439">
    <property type="entry name" value="ABC_transporter-like_ATP-bd"/>
</dbReference>
<dbReference type="CDD" id="cd03293">
    <property type="entry name" value="ABC_NrtD_SsuB_transporters"/>
    <property type="match status" value="1"/>
</dbReference>
<keyword evidence="6" id="KW-1185">Reference proteome</keyword>
<dbReference type="PROSITE" id="PS00211">
    <property type="entry name" value="ABC_TRANSPORTER_1"/>
    <property type="match status" value="1"/>
</dbReference>
<dbReference type="EMBL" id="CP071444">
    <property type="protein sequence ID" value="QSX09041.1"/>
    <property type="molecule type" value="Genomic_DNA"/>
</dbReference>
<evidence type="ECO:0000259" key="4">
    <source>
        <dbReference type="PROSITE" id="PS50893"/>
    </source>
</evidence>
<dbReference type="InterPro" id="IPR027417">
    <property type="entry name" value="P-loop_NTPase"/>
</dbReference>
<evidence type="ECO:0000256" key="3">
    <source>
        <dbReference type="ARBA" id="ARBA00022840"/>
    </source>
</evidence>
<dbReference type="InterPro" id="IPR003593">
    <property type="entry name" value="AAA+_ATPase"/>
</dbReference>
<dbReference type="KEGG" id="alka:J0B03_02945"/>
<evidence type="ECO:0000256" key="2">
    <source>
        <dbReference type="ARBA" id="ARBA00022741"/>
    </source>
</evidence>
<accession>A0A974XFZ0</accession>
<gene>
    <name evidence="5" type="ORF">J0B03_02945</name>
</gene>
<evidence type="ECO:0000313" key="5">
    <source>
        <dbReference type="EMBL" id="QSX09041.1"/>
    </source>
</evidence>
<dbReference type="Gene3D" id="3.40.50.300">
    <property type="entry name" value="P-loop containing nucleotide triphosphate hydrolases"/>
    <property type="match status" value="1"/>
</dbReference>
<dbReference type="InterPro" id="IPR017871">
    <property type="entry name" value="ABC_transporter-like_CS"/>
</dbReference>
<dbReference type="PROSITE" id="PS50893">
    <property type="entry name" value="ABC_TRANSPORTER_2"/>
    <property type="match status" value="1"/>
</dbReference>
<dbReference type="Proteomes" id="UP000663499">
    <property type="component" value="Chromosome"/>
</dbReference>
<keyword evidence="2" id="KW-0547">Nucleotide-binding</keyword>
<sequence length="243" mass="26877">MIDVDGLDVYYGSEAAVKGLDLLVQDHETCAIIGPSGCGKTTLLYALAGLIKPASGSIRIGGEVLNKTRKKTGLILQNYGLLPWKRVWENLAFPLKTRGMGKNDIKTNVGKVLEQLGLMEFAEKFPSELSGGQQQRVAIGRSLVLQPDLLLMDEASSALDAITKEHIQNLVLDVFRKNRMTLVLVTHNIEEAVFLGQKIVVMKQGTVVRTMENPVFGLDDLRNNMSFYETCLEVRRVLDEESS</sequence>
<dbReference type="GO" id="GO:0005524">
    <property type="term" value="F:ATP binding"/>
    <property type="evidence" value="ECO:0007669"/>
    <property type="project" value="UniProtKB-KW"/>
</dbReference>
<keyword evidence="3 5" id="KW-0067">ATP-binding</keyword>
<feature type="domain" description="ABC transporter" evidence="4">
    <location>
        <begin position="2"/>
        <end position="229"/>
    </location>
</feature>
<reference evidence="5" key="1">
    <citation type="submission" date="2021-03" db="EMBL/GenBank/DDBJ databases">
        <title>Alkalibacter marinus sp. nov., isolated from tidal flat sediment.</title>
        <authorList>
            <person name="Namirimu T."/>
            <person name="Yang J.-A."/>
            <person name="Yang S.-H."/>
            <person name="Kim Y.-J."/>
            <person name="Kwon K.K."/>
        </authorList>
    </citation>
    <scope>NUCLEOTIDE SEQUENCE</scope>
    <source>
        <strain evidence="5">ES005</strain>
    </source>
</reference>
<name>A0A974XFZ0_9FIRM</name>
<evidence type="ECO:0000313" key="6">
    <source>
        <dbReference type="Proteomes" id="UP000663499"/>
    </source>
</evidence>